<dbReference type="RefSeq" id="WP_281901174.1">
    <property type="nucleotide sequence ID" value="NZ_BSDI01000034.1"/>
</dbReference>
<evidence type="ECO:0000313" key="3">
    <source>
        <dbReference type="Proteomes" id="UP001144280"/>
    </source>
</evidence>
<keyword evidence="3" id="KW-1185">Reference proteome</keyword>
<evidence type="ECO:0000313" key="2">
    <source>
        <dbReference type="EMBL" id="GLI00680.1"/>
    </source>
</evidence>
<feature type="region of interest" description="Disordered" evidence="1">
    <location>
        <begin position="1"/>
        <end position="37"/>
    </location>
</feature>
<feature type="compositionally biased region" description="Acidic residues" evidence="1">
    <location>
        <begin position="52"/>
        <end position="61"/>
    </location>
</feature>
<comment type="caution">
    <text evidence="2">The sequence shown here is derived from an EMBL/GenBank/DDBJ whole genome shotgun (WGS) entry which is preliminary data.</text>
</comment>
<feature type="compositionally biased region" description="Basic and acidic residues" evidence="1">
    <location>
        <begin position="1"/>
        <end position="20"/>
    </location>
</feature>
<accession>A0ABQ5R400</accession>
<dbReference type="Proteomes" id="UP001144280">
    <property type="component" value="Unassembled WGS sequence"/>
</dbReference>
<reference evidence="2" key="1">
    <citation type="submission" date="2022-12" db="EMBL/GenBank/DDBJ databases">
        <title>New Phytohabitans aurantiacus sp. RD004123 nov., an actinomycete isolated from soil.</title>
        <authorList>
            <person name="Triningsih D.W."/>
            <person name="Harunari E."/>
            <person name="Igarashi Y."/>
        </authorList>
    </citation>
    <scope>NUCLEOTIDE SEQUENCE</scope>
    <source>
        <strain evidence="2">RD004123</strain>
    </source>
</reference>
<gene>
    <name evidence="2" type="ORF">Pa4123_59560</name>
</gene>
<protein>
    <submittedName>
        <fullName evidence="2">Uncharacterized protein</fullName>
    </submittedName>
</protein>
<proteinExistence type="predicted"/>
<sequence>MHDSADEFRLHNTRHLREGGSEFGGVPGEPQPYPHDLTGIEQLHTIYRSDTTDPDAIEIDTEQQAPSIGEL</sequence>
<feature type="region of interest" description="Disordered" evidence="1">
    <location>
        <begin position="50"/>
        <end position="71"/>
    </location>
</feature>
<feature type="compositionally biased region" description="Polar residues" evidence="1">
    <location>
        <begin position="62"/>
        <end position="71"/>
    </location>
</feature>
<organism evidence="2 3">
    <name type="scientific">Phytohabitans aurantiacus</name>
    <dbReference type="NCBI Taxonomy" id="3016789"/>
    <lineage>
        <taxon>Bacteria</taxon>
        <taxon>Bacillati</taxon>
        <taxon>Actinomycetota</taxon>
        <taxon>Actinomycetes</taxon>
        <taxon>Micromonosporales</taxon>
        <taxon>Micromonosporaceae</taxon>
    </lineage>
</organism>
<name>A0ABQ5R400_9ACTN</name>
<dbReference type="EMBL" id="BSDI01000034">
    <property type="protein sequence ID" value="GLI00680.1"/>
    <property type="molecule type" value="Genomic_DNA"/>
</dbReference>
<evidence type="ECO:0000256" key="1">
    <source>
        <dbReference type="SAM" id="MobiDB-lite"/>
    </source>
</evidence>